<dbReference type="RefSeq" id="WP_177220587.1">
    <property type="nucleotide sequence ID" value="NZ_FPAI01000001.1"/>
</dbReference>
<keyword evidence="1" id="KW-0812">Transmembrane</keyword>
<sequence length="273" mass="29895">MKTTLRLGILFIVLGIIGLFFFGAPLTDSDHDRAMIESETISERVSDIYIEASVGSLVIEPSSDDDIHIFVSERDRSDLSVQLESEQLTILLEQDQAFNLSHFNLFGSNRSEVIIALPDEVYNQLDMKLAVGEIEIHGVQVDRLTAKNHVGAVNASDTQTETAFVEINIGQISVADGTGEWHAETDVGEIDLQLQSFEKDIIAEVALGAINITTKALPEAYSIALEVDLGNIQTKGFDNADVDTTQAWQRRTGTNGPRIEASVDLGSLTLQYD</sequence>
<dbReference type="EMBL" id="BJWJ01000001">
    <property type="protein sequence ID" value="GEM03214.1"/>
    <property type="molecule type" value="Genomic_DNA"/>
</dbReference>
<protein>
    <recommendedName>
        <fullName evidence="2">DUF4097 domain-containing protein</fullName>
    </recommendedName>
</protein>
<evidence type="ECO:0000313" key="3">
    <source>
        <dbReference type="EMBL" id="GEM03214.1"/>
    </source>
</evidence>
<keyword evidence="1" id="KW-0472">Membrane</keyword>
<dbReference type="Proteomes" id="UP000321773">
    <property type="component" value="Unassembled WGS sequence"/>
</dbReference>
<keyword evidence="1" id="KW-1133">Transmembrane helix</keyword>
<keyword evidence="4" id="KW-1185">Reference proteome</keyword>
<proteinExistence type="predicted"/>
<dbReference type="Pfam" id="PF13349">
    <property type="entry name" value="DUF4097"/>
    <property type="match status" value="1"/>
</dbReference>
<reference evidence="3 4" key="1">
    <citation type="submission" date="2019-07" db="EMBL/GenBank/DDBJ databases">
        <title>Whole genome shotgun sequence of Halolactibacillus miurensis NBRC 100873.</title>
        <authorList>
            <person name="Hosoyama A."/>
            <person name="Uohara A."/>
            <person name="Ohji S."/>
            <person name="Ichikawa N."/>
        </authorList>
    </citation>
    <scope>NUCLEOTIDE SEQUENCE [LARGE SCALE GENOMIC DNA]</scope>
    <source>
        <strain evidence="3 4">NBRC 100873</strain>
    </source>
</reference>
<evidence type="ECO:0000313" key="4">
    <source>
        <dbReference type="Proteomes" id="UP000321773"/>
    </source>
</evidence>
<feature type="domain" description="DUF4097" evidence="2">
    <location>
        <begin position="123"/>
        <end position="236"/>
    </location>
</feature>
<evidence type="ECO:0000259" key="2">
    <source>
        <dbReference type="Pfam" id="PF13349"/>
    </source>
</evidence>
<dbReference type="InterPro" id="IPR025164">
    <property type="entry name" value="Toastrack_DUF4097"/>
</dbReference>
<comment type="caution">
    <text evidence="3">The sequence shown here is derived from an EMBL/GenBank/DDBJ whole genome shotgun (WGS) entry which is preliminary data.</text>
</comment>
<organism evidence="3 4">
    <name type="scientific">Halolactibacillus miurensis</name>
    <dbReference type="NCBI Taxonomy" id="306541"/>
    <lineage>
        <taxon>Bacteria</taxon>
        <taxon>Bacillati</taxon>
        <taxon>Bacillota</taxon>
        <taxon>Bacilli</taxon>
        <taxon>Bacillales</taxon>
        <taxon>Bacillaceae</taxon>
        <taxon>Halolactibacillus</taxon>
    </lineage>
</organism>
<accession>A0ABQ0VSS2</accession>
<gene>
    <name evidence="3" type="ORF">HMI01_02020</name>
</gene>
<feature type="transmembrane region" description="Helical" evidence="1">
    <location>
        <begin position="7"/>
        <end position="26"/>
    </location>
</feature>
<evidence type="ECO:0000256" key="1">
    <source>
        <dbReference type="SAM" id="Phobius"/>
    </source>
</evidence>
<name>A0ABQ0VSS2_9BACI</name>